<dbReference type="RefSeq" id="XP_024733564.1">
    <property type="nucleotide sequence ID" value="XM_024880933.1"/>
</dbReference>
<evidence type="ECO:0000313" key="1">
    <source>
        <dbReference type="EMBL" id="PMD56660.1"/>
    </source>
</evidence>
<dbReference type="InParanoid" id="A0A2J6T0W2"/>
<accession>A0A2J6T0W2</accession>
<dbReference type="GeneID" id="36589010"/>
<gene>
    <name evidence="1" type="ORF">K444DRAFT_616508</name>
</gene>
<dbReference type="AlphaFoldDB" id="A0A2J6T0W2"/>
<keyword evidence="2" id="KW-1185">Reference proteome</keyword>
<organism evidence="1 2">
    <name type="scientific">Hyaloscypha bicolor E</name>
    <dbReference type="NCBI Taxonomy" id="1095630"/>
    <lineage>
        <taxon>Eukaryota</taxon>
        <taxon>Fungi</taxon>
        <taxon>Dikarya</taxon>
        <taxon>Ascomycota</taxon>
        <taxon>Pezizomycotina</taxon>
        <taxon>Leotiomycetes</taxon>
        <taxon>Helotiales</taxon>
        <taxon>Hyaloscyphaceae</taxon>
        <taxon>Hyaloscypha</taxon>
        <taxon>Hyaloscypha bicolor</taxon>
    </lineage>
</organism>
<dbReference type="Proteomes" id="UP000235371">
    <property type="component" value="Unassembled WGS sequence"/>
</dbReference>
<reference evidence="1 2" key="1">
    <citation type="submission" date="2016-04" db="EMBL/GenBank/DDBJ databases">
        <title>A degradative enzymes factory behind the ericoid mycorrhizal symbiosis.</title>
        <authorList>
            <consortium name="DOE Joint Genome Institute"/>
            <person name="Martino E."/>
            <person name="Morin E."/>
            <person name="Grelet G."/>
            <person name="Kuo A."/>
            <person name="Kohler A."/>
            <person name="Daghino S."/>
            <person name="Barry K."/>
            <person name="Choi C."/>
            <person name="Cichocki N."/>
            <person name="Clum A."/>
            <person name="Copeland A."/>
            <person name="Hainaut M."/>
            <person name="Haridas S."/>
            <person name="Labutti K."/>
            <person name="Lindquist E."/>
            <person name="Lipzen A."/>
            <person name="Khouja H.-R."/>
            <person name="Murat C."/>
            <person name="Ohm R."/>
            <person name="Olson A."/>
            <person name="Spatafora J."/>
            <person name="Veneault-Fourrey C."/>
            <person name="Henrissat B."/>
            <person name="Grigoriev I."/>
            <person name="Martin F."/>
            <person name="Perotto S."/>
        </authorList>
    </citation>
    <scope>NUCLEOTIDE SEQUENCE [LARGE SCALE GENOMIC DNA]</scope>
    <source>
        <strain evidence="1 2">E</strain>
    </source>
</reference>
<protein>
    <submittedName>
        <fullName evidence="1">Uncharacterized protein</fullName>
    </submittedName>
</protein>
<evidence type="ECO:0000313" key="2">
    <source>
        <dbReference type="Proteomes" id="UP000235371"/>
    </source>
</evidence>
<dbReference type="EMBL" id="KZ613848">
    <property type="protein sequence ID" value="PMD56660.1"/>
    <property type="molecule type" value="Genomic_DNA"/>
</dbReference>
<proteinExistence type="predicted"/>
<name>A0A2J6T0W2_9HELO</name>
<sequence length="297" mass="33336">MKRTHLAMDSQGALGQAQGWTFESCFNQLIGCAKLFDNKGSNDPGDDTQDHGDDTYFQILDECRRICETPSLSQDQNLINRCFKEYVGKNVLQSWGSNYFLPWDFLSVSAKHGLGKYIRMTLVRTGIDPNNRVKIMHELIVSDDTGDFAVAGQIIGHLLSHALSLPGIFGKSIFAMSAWETFLHCAVRLKKAGHQIDDIAILLETMPRFKRQVHERDQVLFLTYDPKQLRPCLAPFWQGSTGEVLSGLLELPESVIVPLIGIRRVDGSSTYFPEIPEPGLWKVEARIEDGDFFGGLD</sequence>